<sequence length="208" mass="23201">NIARPRTPRMKDETTNQAPPTPGQRRQPELPRGIYSRPGSLTEEQVGDAIEELIVYQFENRDLLLEALESPKSGITCVGQGNRPIPDGNKALANLGKAVMNLALMEQLYEYQIPEYNLASVGNHSGFQKWIRPRKPLPPSQQRNVMLMIKDDLRALTGEKDPKRVIARAMRALIGAVYLDGGREAAVDVMRELRLLISTSPLVGPHDE</sequence>
<evidence type="ECO:0000313" key="4">
    <source>
        <dbReference type="Proteomes" id="UP000070700"/>
    </source>
</evidence>
<evidence type="ECO:0000259" key="2">
    <source>
        <dbReference type="SMART" id="SM00535"/>
    </source>
</evidence>
<dbReference type="STRING" id="149040.A0A194XW83"/>
<dbReference type="InterPro" id="IPR000999">
    <property type="entry name" value="RNase_III_dom"/>
</dbReference>
<dbReference type="SUPFAM" id="SSF69065">
    <property type="entry name" value="RNase III domain-like"/>
    <property type="match status" value="1"/>
</dbReference>
<evidence type="ECO:0000313" key="3">
    <source>
        <dbReference type="EMBL" id="KUJ24401.1"/>
    </source>
</evidence>
<dbReference type="GO" id="GO:0006396">
    <property type="term" value="P:RNA processing"/>
    <property type="evidence" value="ECO:0007669"/>
    <property type="project" value="InterPro"/>
</dbReference>
<protein>
    <recommendedName>
        <fullName evidence="2">RNase III domain-containing protein</fullName>
    </recommendedName>
</protein>
<accession>A0A194XW83</accession>
<feature type="domain" description="RNase III" evidence="2">
    <location>
        <begin position="62"/>
        <end position="201"/>
    </location>
</feature>
<name>A0A194XW83_MOLSC</name>
<dbReference type="OrthoDB" id="67027at2759"/>
<dbReference type="RefSeq" id="XP_018078756.1">
    <property type="nucleotide sequence ID" value="XM_018208305.2"/>
</dbReference>
<evidence type="ECO:0000256" key="1">
    <source>
        <dbReference type="SAM" id="MobiDB-lite"/>
    </source>
</evidence>
<feature type="non-terminal residue" evidence="3">
    <location>
        <position position="1"/>
    </location>
</feature>
<feature type="non-terminal residue" evidence="3">
    <location>
        <position position="208"/>
    </location>
</feature>
<dbReference type="InParanoid" id="A0A194XW83"/>
<dbReference type="Gene3D" id="1.10.1520.10">
    <property type="entry name" value="Ribonuclease III domain"/>
    <property type="match status" value="2"/>
</dbReference>
<feature type="region of interest" description="Disordered" evidence="1">
    <location>
        <begin position="1"/>
        <end position="42"/>
    </location>
</feature>
<dbReference type="InterPro" id="IPR036389">
    <property type="entry name" value="RNase_III_sf"/>
</dbReference>
<gene>
    <name evidence="3" type="ORF">LY89DRAFT_551177</name>
</gene>
<dbReference type="SMART" id="SM00535">
    <property type="entry name" value="RIBOc"/>
    <property type="match status" value="1"/>
</dbReference>
<dbReference type="GeneID" id="28818031"/>
<dbReference type="Proteomes" id="UP000070700">
    <property type="component" value="Unassembled WGS sequence"/>
</dbReference>
<reference evidence="3 4" key="1">
    <citation type="submission" date="2015-10" db="EMBL/GenBank/DDBJ databases">
        <title>Full genome of DAOMC 229536 Phialocephala scopiformis, a fungal endophyte of spruce producing the potent anti-insectan compound rugulosin.</title>
        <authorList>
            <consortium name="DOE Joint Genome Institute"/>
            <person name="Walker A.K."/>
            <person name="Frasz S.L."/>
            <person name="Seifert K.A."/>
            <person name="Miller J.D."/>
            <person name="Mondo S.J."/>
            <person name="Labutti K."/>
            <person name="Lipzen A."/>
            <person name="Dockter R."/>
            <person name="Kennedy M."/>
            <person name="Grigoriev I.V."/>
            <person name="Spatafora J.W."/>
        </authorList>
    </citation>
    <scope>NUCLEOTIDE SEQUENCE [LARGE SCALE GENOMIC DNA]</scope>
    <source>
        <strain evidence="3 4">CBS 120377</strain>
    </source>
</reference>
<keyword evidence="4" id="KW-1185">Reference proteome</keyword>
<dbReference type="KEGG" id="psco:LY89DRAFT_551177"/>
<dbReference type="CDD" id="cd00593">
    <property type="entry name" value="RIBOc"/>
    <property type="match status" value="1"/>
</dbReference>
<dbReference type="AlphaFoldDB" id="A0A194XW83"/>
<proteinExistence type="predicted"/>
<dbReference type="EMBL" id="KQ947404">
    <property type="protein sequence ID" value="KUJ24401.1"/>
    <property type="molecule type" value="Genomic_DNA"/>
</dbReference>
<dbReference type="GO" id="GO:0004525">
    <property type="term" value="F:ribonuclease III activity"/>
    <property type="evidence" value="ECO:0007669"/>
    <property type="project" value="InterPro"/>
</dbReference>
<organism evidence="3 4">
    <name type="scientific">Mollisia scopiformis</name>
    <name type="common">Conifer needle endophyte fungus</name>
    <name type="synonym">Phialocephala scopiformis</name>
    <dbReference type="NCBI Taxonomy" id="149040"/>
    <lineage>
        <taxon>Eukaryota</taxon>
        <taxon>Fungi</taxon>
        <taxon>Dikarya</taxon>
        <taxon>Ascomycota</taxon>
        <taxon>Pezizomycotina</taxon>
        <taxon>Leotiomycetes</taxon>
        <taxon>Helotiales</taxon>
        <taxon>Mollisiaceae</taxon>
        <taxon>Mollisia</taxon>
    </lineage>
</organism>